<dbReference type="InterPro" id="IPR010905">
    <property type="entry name" value="Glyco_hydro_88"/>
</dbReference>
<sequence length="543" mass="60477">MPSSSSPSAFARVAALPASLADSFTPSDPIRVVEVSHKYLPPGPPNVSVASLGLAWLGLVCWPSARDELGAGAVIGAPSAPIPIHEKEESQRGKQAASWCAIADSQVENITGLPEFTTPGGPNNYVMKNVRREGQKDAGGTVAAVYGRAAWIGGQPRPLPYLPRNARANTPVDKAWTQGFFPGLLWLTLERERLIKGSLPWPYTTDDLESMAREWQASFRKHARTAINHDQGFRFASSYGRELKLTGNEECKTVLIEAAESLWDRYDPKIGCIRSWNQMKKVGVPDKYRRDNQNEHFLVIVDNLMNLDFLFDVSEWTGDNKYRDMAISQADKMQTAHVRPDGTTWHVVNFGHDGQVLERMTHQGYSDDSCWSRGQAWAIYGYAQMSHRTGRKDFLATTRKVADAFLSRLESSGLPAWDFDAPRNPLVYDTSAATITASGLLILYRVLRDHDPQAADHYLSSAFDLIDSVNRECRAPPAKLEDGKVNWGEGGWEPILMHSTINGNEHAEEPSMDTGLVYADYYYAEFGNEAIKLRDELKKTLKN</sequence>
<dbReference type="InterPro" id="IPR012341">
    <property type="entry name" value="6hp_glycosidase-like_sf"/>
</dbReference>
<proteinExistence type="inferred from homology"/>
<dbReference type="HOGENOM" id="CLU_501719_0_0_1"/>
<dbReference type="KEGG" id="tasa:A1Q1_03820"/>
<evidence type="ECO:0000313" key="4">
    <source>
        <dbReference type="Proteomes" id="UP000002748"/>
    </source>
</evidence>
<gene>
    <name evidence="3" type="ORF">A1Q1_03820</name>
</gene>
<accession>J6ES41</accession>
<comment type="caution">
    <text evidence="3">The sequence shown here is derived from an EMBL/GenBank/DDBJ whole genome shotgun (WGS) entry which is preliminary data.</text>
</comment>
<dbReference type="GO" id="GO:0052757">
    <property type="term" value="F:chondroitin hydrolase activity"/>
    <property type="evidence" value="ECO:0007669"/>
    <property type="project" value="TreeGrafter"/>
</dbReference>
<dbReference type="RefSeq" id="XP_014177720.1">
    <property type="nucleotide sequence ID" value="XM_014322245.1"/>
</dbReference>
<dbReference type="InterPro" id="IPR008928">
    <property type="entry name" value="6-hairpin_glycosidase_sf"/>
</dbReference>
<dbReference type="Proteomes" id="UP000002748">
    <property type="component" value="Unassembled WGS sequence"/>
</dbReference>
<dbReference type="AlphaFoldDB" id="J6ES41"/>
<keyword evidence="1" id="KW-0378">Hydrolase</keyword>
<protein>
    <recommendedName>
        <fullName evidence="5">Glucuronyl hydrolase</fullName>
    </recommendedName>
</protein>
<organism evidence="3 4">
    <name type="scientific">Trichosporon asahii var. asahii (strain ATCC 90039 / CBS 2479 / JCM 2466 / KCTC 7840 / NBRC 103889/ NCYC 2677 / UAMH 7654)</name>
    <name type="common">Yeast</name>
    <dbReference type="NCBI Taxonomy" id="1186058"/>
    <lineage>
        <taxon>Eukaryota</taxon>
        <taxon>Fungi</taxon>
        <taxon>Dikarya</taxon>
        <taxon>Basidiomycota</taxon>
        <taxon>Agaricomycotina</taxon>
        <taxon>Tremellomycetes</taxon>
        <taxon>Trichosporonales</taxon>
        <taxon>Trichosporonaceae</taxon>
        <taxon>Trichosporon</taxon>
    </lineage>
</organism>
<dbReference type="Pfam" id="PF07470">
    <property type="entry name" value="Glyco_hydro_88"/>
    <property type="match status" value="1"/>
</dbReference>
<dbReference type="PANTHER" id="PTHR36845">
    <property type="entry name" value="HYDROLASE, PUTATIVE (AFU_ORTHOLOGUE AFUA_7G05090)-RELATED"/>
    <property type="match status" value="1"/>
</dbReference>
<dbReference type="SUPFAM" id="SSF48208">
    <property type="entry name" value="Six-hairpin glycosidases"/>
    <property type="match status" value="1"/>
</dbReference>
<dbReference type="GO" id="GO:0000272">
    <property type="term" value="P:polysaccharide catabolic process"/>
    <property type="evidence" value="ECO:0007669"/>
    <property type="project" value="TreeGrafter"/>
</dbReference>
<dbReference type="PANTHER" id="PTHR36845:SF1">
    <property type="entry name" value="HYDROLASE, PUTATIVE (AFU_ORTHOLOGUE AFUA_7G05090)-RELATED"/>
    <property type="match status" value="1"/>
</dbReference>
<evidence type="ECO:0000256" key="2">
    <source>
        <dbReference type="ARBA" id="ARBA00038358"/>
    </source>
</evidence>
<name>J6ES41_TRIAS</name>
<dbReference type="EMBL" id="ALBS01000256">
    <property type="protein sequence ID" value="EJT47349.1"/>
    <property type="molecule type" value="Genomic_DNA"/>
</dbReference>
<evidence type="ECO:0000256" key="1">
    <source>
        <dbReference type="ARBA" id="ARBA00022801"/>
    </source>
</evidence>
<dbReference type="OrthoDB" id="2317065at2759"/>
<evidence type="ECO:0000313" key="3">
    <source>
        <dbReference type="EMBL" id="EJT47349.1"/>
    </source>
</evidence>
<dbReference type="GeneID" id="25987333"/>
<reference evidence="3 4" key="1">
    <citation type="journal article" date="2012" name="Eukaryot. Cell">
        <title>Draft genome sequence of CBS 2479, the standard type strain of Trichosporon asahii.</title>
        <authorList>
            <person name="Yang R.Y."/>
            <person name="Li H.T."/>
            <person name="Zhu H."/>
            <person name="Zhou G.P."/>
            <person name="Wang M."/>
            <person name="Wang L."/>
        </authorList>
    </citation>
    <scope>NUCLEOTIDE SEQUENCE [LARGE SCALE GENOMIC DNA]</scope>
    <source>
        <strain evidence="4">ATCC 90039 / CBS 2479 / JCM 2466 / KCTC 7840 / NCYC 2677 / UAMH 7654</strain>
    </source>
</reference>
<dbReference type="VEuPathDB" id="FungiDB:A1Q1_03820"/>
<comment type="similarity">
    <text evidence="2">Belongs to the glycosyl hydrolase 88 family.</text>
</comment>
<dbReference type="Gene3D" id="1.50.10.10">
    <property type="match status" value="1"/>
</dbReference>
<evidence type="ECO:0008006" key="5">
    <source>
        <dbReference type="Google" id="ProtNLM"/>
    </source>
</evidence>
<dbReference type="InterPro" id="IPR052369">
    <property type="entry name" value="UG_Glycosaminoglycan_Hydrolase"/>
</dbReference>